<dbReference type="VEuPathDB" id="FungiDB:GGTG_03251"/>
<feature type="compositionally biased region" description="Polar residues" evidence="1">
    <location>
        <begin position="534"/>
        <end position="554"/>
    </location>
</feature>
<dbReference type="GeneID" id="20343709"/>
<evidence type="ECO:0000256" key="1">
    <source>
        <dbReference type="SAM" id="MobiDB-lite"/>
    </source>
</evidence>
<feature type="region of interest" description="Disordered" evidence="1">
    <location>
        <begin position="231"/>
        <end position="300"/>
    </location>
</feature>
<reference evidence="2" key="2">
    <citation type="submission" date="2010-07" db="EMBL/GenBank/DDBJ databases">
        <authorList>
            <consortium name="The Broad Institute Genome Sequencing Platform"/>
            <consortium name="Broad Institute Genome Sequencing Center for Infectious Disease"/>
            <person name="Ma L.-J."/>
            <person name="Dead R."/>
            <person name="Young S."/>
            <person name="Zeng Q."/>
            <person name="Koehrsen M."/>
            <person name="Alvarado L."/>
            <person name="Berlin A."/>
            <person name="Chapman S.B."/>
            <person name="Chen Z."/>
            <person name="Freedman E."/>
            <person name="Gellesch M."/>
            <person name="Goldberg J."/>
            <person name="Griggs A."/>
            <person name="Gujja S."/>
            <person name="Heilman E.R."/>
            <person name="Heiman D."/>
            <person name="Hepburn T."/>
            <person name="Howarth C."/>
            <person name="Jen D."/>
            <person name="Larson L."/>
            <person name="Mehta T."/>
            <person name="Neiman D."/>
            <person name="Pearson M."/>
            <person name="Roberts A."/>
            <person name="Saif S."/>
            <person name="Shea T."/>
            <person name="Shenoy N."/>
            <person name="Sisk P."/>
            <person name="Stolte C."/>
            <person name="Sykes S."/>
            <person name="Walk T."/>
            <person name="White J."/>
            <person name="Yandava C."/>
            <person name="Haas B."/>
            <person name="Nusbaum C."/>
            <person name="Birren B."/>
        </authorList>
    </citation>
    <scope>NUCLEOTIDE SEQUENCE</scope>
    <source>
        <strain evidence="2">R3-111a-1</strain>
    </source>
</reference>
<dbReference type="EnsemblFungi" id="EJT78149">
    <property type="protein sequence ID" value="EJT78149"/>
    <property type="gene ID" value="GGTG_03251"/>
</dbReference>
<feature type="region of interest" description="Disordered" evidence="1">
    <location>
        <begin position="427"/>
        <end position="498"/>
    </location>
</feature>
<dbReference type="Proteomes" id="UP000006039">
    <property type="component" value="Unassembled WGS sequence"/>
</dbReference>
<evidence type="ECO:0000313" key="4">
    <source>
        <dbReference type="Proteomes" id="UP000006039"/>
    </source>
</evidence>
<reference evidence="2" key="3">
    <citation type="submission" date="2010-09" db="EMBL/GenBank/DDBJ databases">
        <title>Annotation of Gaeumannomyces graminis var. tritici R3-111a-1.</title>
        <authorList>
            <consortium name="The Broad Institute Genome Sequencing Platform"/>
            <person name="Ma L.-J."/>
            <person name="Dead R."/>
            <person name="Young S.K."/>
            <person name="Zeng Q."/>
            <person name="Gargeya S."/>
            <person name="Fitzgerald M."/>
            <person name="Haas B."/>
            <person name="Abouelleil A."/>
            <person name="Alvarado L."/>
            <person name="Arachchi H.M."/>
            <person name="Berlin A."/>
            <person name="Brown A."/>
            <person name="Chapman S.B."/>
            <person name="Chen Z."/>
            <person name="Dunbar C."/>
            <person name="Freedman E."/>
            <person name="Gearin G."/>
            <person name="Gellesch M."/>
            <person name="Goldberg J."/>
            <person name="Griggs A."/>
            <person name="Gujja S."/>
            <person name="Heiman D."/>
            <person name="Howarth C."/>
            <person name="Larson L."/>
            <person name="Lui A."/>
            <person name="MacDonald P.J.P."/>
            <person name="Mehta T."/>
            <person name="Montmayeur A."/>
            <person name="Murphy C."/>
            <person name="Neiman D."/>
            <person name="Pearson M."/>
            <person name="Priest M."/>
            <person name="Roberts A."/>
            <person name="Saif S."/>
            <person name="Shea T."/>
            <person name="Shenoy N."/>
            <person name="Sisk P."/>
            <person name="Stolte C."/>
            <person name="Sykes S."/>
            <person name="Yandava C."/>
            <person name="Wortman J."/>
            <person name="Nusbaum C."/>
            <person name="Birren B."/>
        </authorList>
    </citation>
    <scope>NUCLEOTIDE SEQUENCE</scope>
    <source>
        <strain evidence="2">R3-111a-1</strain>
    </source>
</reference>
<accession>J3NPP4</accession>
<protein>
    <submittedName>
        <fullName evidence="2 3">Uncharacterized protein</fullName>
    </submittedName>
</protein>
<keyword evidence="4" id="KW-1185">Reference proteome</keyword>
<feature type="region of interest" description="Disordered" evidence="1">
    <location>
        <begin position="721"/>
        <end position="750"/>
    </location>
</feature>
<feature type="region of interest" description="Disordered" evidence="1">
    <location>
        <begin position="334"/>
        <end position="384"/>
    </location>
</feature>
<reference evidence="3" key="5">
    <citation type="submission" date="2018-04" db="UniProtKB">
        <authorList>
            <consortium name="EnsemblFungi"/>
        </authorList>
    </citation>
    <scope>IDENTIFICATION</scope>
    <source>
        <strain evidence="3">R3-111a-1</strain>
    </source>
</reference>
<proteinExistence type="predicted"/>
<reference evidence="3" key="4">
    <citation type="journal article" date="2015" name="G3 (Bethesda)">
        <title>Genome sequences of three phytopathogenic species of the Magnaporthaceae family of fungi.</title>
        <authorList>
            <person name="Okagaki L.H."/>
            <person name="Nunes C.C."/>
            <person name="Sailsbery J."/>
            <person name="Clay B."/>
            <person name="Brown D."/>
            <person name="John T."/>
            <person name="Oh Y."/>
            <person name="Young N."/>
            <person name="Fitzgerald M."/>
            <person name="Haas B.J."/>
            <person name="Zeng Q."/>
            <person name="Young S."/>
            <person name="Adiconis X."/>
            <person name="Fan L."/>
            <person name="Levin J.Z."/>
            <person name="Mitchell T.K."/>
            <person name="Okubara P.A."/>
            <person name="Farman M.L."/>
            <person name="Kohn L.M."/>
            <person name="Birren B."/>
            <person name="Ma L.-J."/>
            <person name="Dean R.A."/>
        </authorList>
    </citation>
    <scope>NUCLEOTIDE SEQUENCE</scope>
    <source>
        <strain evidence="3">R3-111a-1</strain>
    </source>
</reference>
<sequence>METEGTRKLAGPGRRESAADGRVQLDHKDAAQAALVRSSSRHHDTTTALGCRIKARLSWHRQSLPPSFFQSADLSLDPSAHLIEKSTLAAAAAAGQHYQDHQEHQDLYHHQRPQRQRAPSPSRRRSLLFGHSKRSWQEPEAAGSLASAQLQPLITSHTGRQPQPAGVTLADPATQSGSGGAGGQAHPAHTAGNTTAHAANIPTAVCHTTAPSGAAAAGPPPGIFGRLLRRASSLRRPRTPKPAKEPSSGYDVAVADQQRSPAQQAPDDSRAEPTSARVSVQEQRTSAPAQSPPSPNRPQTAFAADTLQAAAVAMPPAPLTRKPSLMDRLRLRSSSTLSPREQQQQQQQQKQQQQQQQQQQPPQQPVKKAAYVPTHAASDFSRLDPRVREGYQFYSRSSARHNRTLDDSAAHDQLTSQLRRLASFSSDIAEEEPSGDHSHAAASLPPSADATQPSQHRQRQGKPLALRVDSHEKQGSSPRDSKGPFPTSPVLESNPDEKLSFAARAGVVDAHAGGSHVIDSSATPTAKPEGGITGVTQDQPQRTADQTGEQQAPQLTDYELFVRRAAEREEQALRRRQLAAAQGLAGRVPAPQLPPPNPFYWQMAAPPPPPPRLGGIEEDQGAQSNSSAGGTTTVNPPRSSRSRSKRDSGHSYTLGAGGSAFQQQQQQQQQQSWQRHAKRPSWTSSAGRGASIEEEEGLVGARGVMATPALRRKPSITQRIAEYVRPAREPGARDEAARRPSSRTQARQQS</sequence>
<feature type="compositionally biased region" description="Polar residues" evidence="1">
    <location>
        <begin position="621"/>
        <end position="637"/>
    </location>
</feature>
<feature type="compositionally biased region" description="Low complexity" evidence="1">
    <location>
        <begin position="662"/>
        <end position="671"/>
    </location>
</feature>
<evidence type="ECO:0000313" key="3">
    <source>
        <dbReference type="EnsemblFungi" id="EJT78149"/>
    </source>
</evidence>
<feature type="compositionally biased region" description="Low complexity" evidence="1">
    <location>
        <begin position="440"/>
        <end position="450"/>
    </location>
</feature>
<feature type="region of interest" description="Disordered" evidence="1">
    <location>
        <begin position="156"/>
        <end position="191"/>
    </location>
</feature>
<dbReference type="EMBL" id="GL385396">
    <property type="protein sequence ID" value="EJT78149.1"/>
    <property type="molecule type" value="Genomic_DNA"/>
</dbReference>
<feature type="region of interest" description="Disordered" evidence="1">
    <location>
        <begin position="514"/>
        <end position="557"/>
    </location>
</feature>
<feature type="compositionally biased region" description="Low complexity" evidence="1">
    <location>
        <begin position="334"/>
        <end position="361"/>
    </location>
</feature>
<feature type="compositionally biased region" description="Basic and acidic residues" evidence="1">
    <location>
        <begin position="98"/>
        <end position="109"/>
    </location>
</feature>
<organism evidence="2">
    <name type="scientific">Gaeumannomyces tritici (strain R3-111a-1)</name>
    <name type="common">Wheat and barley take-all root rot fungus</name>
    <name type="synonym">Gaeumannomyces graminis var. tritici</name>
    <dbReference type="NCBI Taxonomy" id="644352"/>
    <lineage>
        <taxon>Eukaryota</taxon>
        <taxon>Fungi</taxon>
        <taxon>Dikarya</taxon>
        <taxon>Ascomycota</taxon>
        <taxon>Pezizomycotina</taxon>
        <taxon>Sordariomycetes</taxon>
        <taxon>Sordariomycetidae</taxon>
        <taxon>Magnaporthales</taxon>
        <taxon>Magnaporthaceae</taxon>
        <taxon>Gaeumannomyces</taxon>
    </lineage>
</organism>
<dbReference type="OrthoDB" id="10638519at2759"/>
<feature type="compositionally biased region" description="Basic residues" evidence="1">
    <location>
        <begin position="231"/>
        <end position="241"/>
    </location>
</feature>
<dbReference type="RefSeq" id="XP_009219294.1">
    <property type="nucleotide sequence ID" value="XM_009221030.1"/>
</dbReference>
<feature type="region of interest" description="Disordered" evidence="1">
    <location>
        <begin position="93"/>
        <end position="126"/>
    </location>
</feature>
<feature type="compositionally biased region" description="Low complexity" evidence="1">
    <location>
        <begin position="578"/>
        <end position="587"/>
    </location>
</feature>
<evidence type="ECO:0000313" key="2">
    <source>
        <dbReference type="EMBL" id="EJT78149.1"/>
    </source>
</evidence>
<reference evidence="4" key="1">
    <citation type="submission" date="2010-07" db="EMBL/GenBank/DDBJ databases">
        <title>The genome sequence of Gaeumannomyces graminis var. tritici strain R3-111a-1.</title>
        <authorList>
            <consortium name="The Broad Institute Genome Sequencing Platform"/>
            <person name="Ma L.-J."/>
            <person name="Dead R."/>
            <person name="Young S."/>
            <person name="Zeng Q."/>
            <person name="Koehrsen M."/>
            <person name="Alvarado L."/>
            <person name="Berlin A."/>
            <person name="Chapman S.B."/>
            <person name="Chen Z."/>
            <person name="Freedman E."/>
            <person name="Gellesch M."/>
            <person name="Goldberg J."/>
            <person name="Griggs A."/>
            <person name="Gujja S."/>
            <person name="Heilman E.R."/>
            <person name="Heiman D."/>
            <person name="Hepburn T."/>
            <person name="Howarth C."/>
            <person name="Jen D."/>
            <person name="Larson L."/>
            <person name="Mehta T."/>
            <person name="Neiman D."/>
            <person name="Pearson M."/>
            <person name="Roberts A."/>
            <person name="Saif S."/>
            <person name="Shea T."/>
            <person name="Shenoy N."/>
            <person name="Sisk P."/>
            <person name="Stolte C."/>
            <person name="Sykes S."/>
            <person name="Walk T."/>
            <person name="White J."/>
            <person name="Yandava C."/>
            <person name="Haas B."/>
            <person name="Nusbaum C."/>
            <person name="Birren B."/>
        </authorList>
    </citation>
    <scope>NUCLEOTIDE SEQUENCE [LARGE SCALE GENOMIC DNA]</scope>
    <source>
        <strain evidence="4">R3-111a-1</strain>
    </source>
</reference>
<gene>
    <name evidence="3" type="primary">20343709</name>
    <name evidence="2" type="ORF">GGTG_03251</name>
</gene>
<feature type="compositionally biased region" description="Basic and acidic residues" evidence="1">
    <location>
        <begin position="468"/>
        <end position="482"/>
    </location>
</feature>
<feature type="compositionally biased region" description="Basic and acidic residues" evidence="1">
    <location>
        <begin position="725"/>
        <end position="738"/>
    </location>
</feature>
<feature type="region of interest" description="Disordered" evidence="1">
    <location>
        <begin position="1"/>
        <end position="24"/>
    </location>
</feature>
<feature type="region of interest" description="Disordered" evidence="1">
    <location>
        <begin position="569"/>
        <end position="706"/>
    </location>
</feature>
<dbReference type="AlphaFoldDB" id="J3NPP4"/>
<feature type="compositionally biased region" description="Polar residues" evidence="1">
    <location>
        <begin position="276"/>
        <end position="289"/>
    </location>
</feature>
<dbReference type="HOGENOM" id="CLU_370895_0_0_1"/>
<name>J3NPP4_GAET3</name>